<sequence length="61" mass="7560">MKINKNNEQIWFVKMEKNNIQYDSYWWYECDKKKYTSLPEVLFIKLLHNKPVYLINETSKA</sequence>
<reference evidence="1 2" key="1">
    <citation type="journal article" date="2023" name="Antonie Van Leeuwenhoek">
        <title>Flavobacterium potami sp. nov., a multi-metal resistance genes harbouring bacterium isolated from shallow river silt.</title>
        <authorList>
            <person name="Li S."/>
            <person name="Mao S."/>
            <person name="Mu W."/>
            <person name="Guo B."/>
            <person name="Li C."/>
            <person name="Zhu Q."/>
            <person name="Hou X."/>
            <person name="Zhao Y."/>
            <person name="Wei S."/>
            <person name="Liu H."/>
            <person name="Liu A."/>
        </authorList>
    </citation>
    <scope>NUCLEOTIDE SEQUENCE [LARGE SCALE GENOMIC DNA]</scope>
    <source>
        <strain evidence="1 2">17A</strain>
    </source>
</reference>
<dbReference type="EMBL" id="JAINUY010000007">
    <property type="protein sequence ID" value="MBZ4037131.1"/>
    <property type="molecule type" value="Genomic_DNA"/>
</dbReference>
<dbReference type="AlphaFoldDB" id="A0A9X1KTW5"/>
<organism evidence="1 2">
    <name type="scientific">Flavobacterium potami</name>
    <dbReference type="NCBI Taxonomy" id="2872310"/>
    <lineage>
        <taxon>Bacteria</taxon>
        <taxon>Pseudomonadati</taxon>
        <taxon>Bacteroidota</taxon>
        <taxon>Flavobacteriia</taxon>
        <taxon>Flavobacteriales</taxon>
        <taxon>Flavobacteriaceae</taxon>
        <taxon>Flavobacterium</taxon>
    </lineage>
</organism>
<evidence type="ECO:0000313" key="2">
    <source>
        <dbReference type="Proteomes" id="UP001139366"/>
    </source>
</evidence>
<protein>
    <submittedName>
        <fullName evidence="1">Uncharacterized protein</fullName>
    </submittedName>
</protein>
<proteinExistence type="predicted"/>
<accession>A0A9X1KTW5</accession>
<dbReference type="RefSeq" id="WP_223710074.1">
    <property type="nucleotide sequence ID" value="NZ_JAINUY010000007.1"/>
</dbReference>
<gene>
    <name evidence="1" type="ORF">K6T82_20395</name>
</gene>
<keyword evidence="2" id="KW-1185">Reference proteome</keyword>
<comment type="caution">
    <text evidence="1">The sequence shown here is derived from an EMBL/GenBank/DDBJ whole genome shotgun (WGS) entry which is preliminary data.</text>
</comment>
<evidence type="ECO:0000313" key="1">
    <source>
        <dbReference type="EMBL" id="MBZ4037131.1"/>
    </source>
</evidence>
<dbReference type="Proteomes" id="UP001139366">
    <property type="component" value="Unassembled WGS sequence"/>
</dbReference>
<name>A0A9X1KTW5_9FLAO</name>